<name>A0A9P7R1U4_9PEZI</name>
<evidence type="ECO:0000313" key="2">
    <source>
        <dbReference type="Proteomes" id="UP000699042"/>
    </source>
</evidence>
<protein>
    <submittedName>
        <fullName evidence="1">Uncharacterized protein</fullName>
    </submittedName>
</protein>
<gene>
    <name evidence="1" type="ORF">JMJ77_015292</name>
</gene>
<evidence type="ECO:0000313" key="1">
    <source>
        <dbReference type="EMBL" id="KAG7047075.1"/>
    </source>
</evidence>
<accession>A0A9P7R1U4</accession>
<keyword evidence="2" id="KW-1185">Reference proteome</keyword>
<reference evidence="1" key="1">
    <citation type="submission" date="2021-05" db="EMBL/GenBank/DDBJ databases">
        <title>Comparative genomics of three Colletotrichum scovillei strains and genetic complementation revealed genes involved fungal growth and virulence on chili pepper.</title>
        <authorList>
            <person name="Hsieh D.-K."/>
            <person name="Chuang S.-C."/>
            <person name="Chen C.-Y."/>
            <person name="Chao Y.-T."/>
            <person name="Lu M.-Y.J."/>
            <person name="Lee M.-H."/>
            <person name="Shih M.-C."/>
        </authorList>
    </citation>
    <scope>NUCLEOTIDE SEQUENCE</scope>
    <source>
        <strain evidence="1">Coll-153</strain>
    </source>
</reference>
<comment type="caution">
    <text evidence="1">The sequence shown here is derived from an EMBL/GenBank/DDBJ whole genome shotgun (WGS) entry which is preliminary data.</text>
</comment>
<proteinExistence type="predicted"/>
<dbReference type="EMBL" id="JAESDN010000008">
    <property type="protein sequence ID" value="KAG7047075.1"/>
    <property type="molecule type" value="Genomic_DNA"/>
</dbReference>
<organism evidence="1 2">
    <name type="scientific">Colletotrichum scovillei</name>
    <dbReference type="NCBI Taxonomy" id="1209932"/>
    <lineage>
        <taxon>Eukaryota</taxon>
        <taxon>Fungi</taxon>
        <taxon>Dikarya</taxon>
        <taxon>Ascomycota</taxon>
        <taxon>Pezizomycotina</taxon>
        <taxon>Sordariomycetes</taxon>
        <taxon>Hypocreomycetidae</taxon>
        <taxon>Glomerellales</taxon>
        <taxon>Glomerellaceae</taxon>
        <taxon>Colletotrichum</taxon>
        <taxon>Colletotrichum acutatum species complex</taxon>
    </lineage>
</organism>
<dbReference type="Proteomes" id="UP000699042">
    <property type="component" value="Unassembled WGS sequence"/>
</dbReference>
<dbReference type="AlphaFoldDB" id="A0A9P7R1U4"/>
<sequence length="189" mass="20844">MNIRNHVQSRVITICCSRRSASNTTARRAQHRQQHSVSYWRYDSPLPTTSRGICPKCHSKGSNYPPASETLRTFLQPHTLSHSLPLAGPSPPIAAQISAPQGSLAPLAPPLLSVVSVLQLDIRPQEPGAFFELNHHHTLAHVYTRRRPPALKTARASSNWLSLPCQNFTKTCDVTADAQVASTSIRIMK</sequence>